<keyword evidence="7 9" id="KW-0411">Iron-sulfur</keyword>
<proteinExistence type="inferred from homology"/>
<dbReference type="InterPro" id="IPR058240">
    <property type="entry name" value="rSAM_sf"/>
</dbReference>
<keyword evidence="5 9" id="KW-0479">Metal-binding</keyword>
<comment type="caution">
    <text evidence="11">The sequence shown here is derived from an EMBL/GenBank/DDBJ whole genome shotgun (WGS) entry which is preliminary data.</text>
</comment>
<keyword evidence="3 9" id="KW-0349">Heme</keyword>
<keyword evidence="9" id="KW-0004">4Fe-4S</keyword>
<dbReference type="PROSITE" id="PS51918">
    <property type="entry name" value="RADICAL_SAM"/>
    <property type="match status" value="1"/>
</dbReference>
<evidence type="ECO:0000259" key="10">
    <source>
        <dbReference type="PROSITE" id="PS51918"/>
    </source>
</evidence>
<feature type="domain" description="Radical SAM core" evidence="10">
    <location>
        <begin position="4"/>
        <end position="242"/>
    </location>
</feature>
<dbReference type="GO" id="GO:0046872">
    <property type="term" value="F:metal ion binding"/>
    <property type="evidence" value="ECO:0007669"/>
    <property type="project" value="UniProtKB-UniRule"/>
</dbReference>
<comment type="function">
    <text evidence="9">Probably acts as a heme chaperone, transferring heme to an unknown acceptor. Binds one molecule of heme per monomer, possibly covalently. Binds 1 [4Fe-4S] cluster. The cluster is coordinated with 3 cysteines and an exchangeable S-adenosyl-L-methionine.</text>
</comment>
<gene>
    <name evidence="11" type="ORF">H8R10_02480</name>
</gene>
<dbReference type="AlphaFoldDB" id="A0A8I0GB90"/>
<evidence type="ECO:0000256" key="7">
    <source>
        <dbReference type="ARBA" id="ARBA00023014"/>
    </source>
</evidence>
<dbReference type="InterPro" id="IPR004559">
    <property type="entry name" value="HemW-like"/>
</dbReference>
<evidence type="ECO:0000256" key="1">
    <source>
        <dbReference type="ARBA" id="ARBA00006100"/>
    </source>
</evidence>
<evidence type="ECO:0000256" key="8">
    <source>
        <dbReference type="ARBA" id="ARBA00023186"/>
    </source>
</evidence>
<dbReference type="InterPro" id="IPR013785">
    <property type="entry name" value="Aldolase_TIM"/>
</dbReference>
<dbReference type="SFLD" id="SFLDS00029">
    <property type="entry name" value="Radical_SAM"/>
    <property type="match status" value="1"/>
</dbReference>
<dbReference type="GO" id="GO:0004109">
    <property type="term" value="F:coproporphyrinogen oxidase activity"/>
    <property type="evidence" value="ECO:0007669"/>
    <property type="project" value="InterPro"/>
</dbReference>
<sequence>MRSAGAVSTFGVYVHVPFCTVRCGYCDFNTYTVGFGEGAEPDTYAASIERELAQATASGLTRVADTVYLGGGTPSLLPADELERILDSVRRRVGVRAGAEVSMEANPDTVTPEAARRWARAGVTRVSMGMQSAVSHVLRTLERTHRPESIPAAVAAVREAGMDVSLDLIYGTPGESLADWEASLRAVIGLVPDHISAYGLVVEEGTKMGRLVRTGVLPAPDDDDEAMKYRLADGLLGEAGYRWYEISNWARPDEDEADLTDACDLRHVSRHNLAYWREGEWWGCGPGAHSFVGGRRWWNVKHPRAYAARLRAGESPRAGEETPDAEARRLEHLMLGIRLSSGLAWADAGASSGGDHLRDLVSAGYVSLRRGGVAVSMSEVCDDDRVVLTLKGRLLADEVTRRLAFG</sequence>
<protein>
    <recommendedName>
        <fullName evidence="2 9">Heme chaperone HemW</fullName>
    </recommendedName>
</protein>
<keyword evidence="6 9" id="KW-0408">Iron</keyword>
<dbReference type="GO" id="GO:0005737">
    <property type="term" value="C:cytoplasm"/>
    <property type="evidence" value="ECO:0007669"/>
    <property type="project" value="UniProtKB-SubCell"/>
</dbReference>
<dbReference type="Gene3D" id="3.20.20.70">
    <property type="entry name" value="Aldolase class I"/>
    <property type="match status" value="1"/>
</dbReference>
<accession>A0A8I0GB90</accession>
<evidence type="ECO:0000256" key="6">
    <source>
        <dbReference type="ARBA" id="ARBA00023004"/>
    </source>
</evidence>
<comment type="similarity">
    <text evidence="1">Belongs to the anaerobic coproporphyrinogen-III oxidase family. HemW subfamily.</text>
</comment>
<dbReference type="SFLD" id="SFLDG01065">
    <property type="entry name" value="anaerobic_coproporphyrinogen-I"/>
    <property type="match status" value="1"/>
</dbReference>
<dbReference type="GO" id="GO:0051539">
    <property type="term" value="F:4 iron, 4 sulfur cluster binding"/>
    <property type="evidence" value="ECO:0007669"/>
    <property type="project" value="UniProtKB-UniRule"/>
</dbReference>
<dbReference type="Pfam" id="PF04055">
    <property type="entry name" value="Radical_SAM"/>
    <property type="match status" value="1"/>
</dbReference>
<evidence type="ECO:0000256" key="4">
    <source>
        <dbReference type="ARBA" id="ARBA00022691"/>
    </source>
</evidence>
<evidence type="ECO:0000256" key="3">
    <source>
        <dbReference type="ARBA" id="ARBA00022617"/>
    </source>
</evidence>
<dbReference type="InterPro" id="IPR007197">
    <property type="entry name" value="rSAM"/>
</dbReference>
<keyword evidence="9" id="KW-0963">Cytoplasm</keyword>
<comment type="subcellular location">
    <subcellularLocation>
        <location evidence="9">Cytoplasm</location>
    </subcellularLocation>
</comment>
<dbReference type="SFLD" id="SFLDG01082">
    <property type="entry name" value="B12-binding_domain_containing"/>
    <property type="match status" value="1"/>
</dbReference>
<evidence type="ECO:0000256" key="5">
    <source>
        <dbReference type="ARBA" id="ARBA00022723"/>
    </source>
</evidence>
<dbReference type="SUPFAM" id="SSF102114">
    <property type="entry name" value="Radical SAM enzymes"/>
    <property type="match status" value="1"/>
</dbReference>
<keyword evidence="8 9" id="KW-0143">Chaperone</keyword>
<dbReference type="SMART" id="SM00729">
    <property type="entry name" value="Elp3"/>
    <property type="match status" value="1"/>
</dbReference>
<reference evidence="11 12" key="1">
    <citation type="submission" date="2020-08" db="EMBL/GenBank/DDBJ databases">
        <title>Winkia gen. nov., sp. nov., isolated from faeces of the Anser albifrons in China.</title>
        <authorList>
            <person name="Liu Q."/>
        </authorList>
    </citation>
    <scope>NUCLEOTIDE SEQUENCE [LARGE SCALE GENOMIC DNA]</scope>
    <source>
        <strain evidence="11 12">C62</strain>
    </source>
</reference>
<dbReference type="EMBL" id="JACRUO010000001">
    <property type="protein sequence ID" value="MBD3689101.1"/>
    <property type="molecule type" value="Genomic_DNA"/>
</dbReference>
<dbReference type="PANTHER" id="PTHR13932:SF5">
    <property type="entry name" value="RADICAL S-ADENOSYL METHIONINE DOMAIN-CONTAINING PROTEIN 1, MITOCHONDRIAL"/>
    <property type="match status" value="1"/>
</dbReference>
<name>A0A8I0GB90_9ACTO</name>
<evidence type="ECO:0000313" key="12">
    <source>
        <dbReference type="Proteomes" id="UP000627538"/>
    </source>
</evidence>
<dbReference type="InterPro" id="IPR006638">
    <property type="entry name" value="Elp3/MiaA/NifB-like_rSAM"/>
</dbReference>
<dbReference type="CDD" id="cd01335">
    <property type="entry name" value="Radical_SAM"/>
    <property type="match status" value="1"/>
</dbReference>
<dbReference type="InterPro" id="IPR034505">
    <property type="entry name" value="Coproporphyrinogen-III_oxidase"/>
</dbReference>
<dbReference type="GO" id="GO:0006779">
    <property type="term" value="P:porphyrin-containing compound biosynthetic process"/>
    <property type="evidence" value="ECO:0007669"/>
    <property type="project" value="InterPro"/>
</dbReference>
<evidence type="ECO:0000313" key="11">
    <source>
        <dbReference type="EMBL" id="MBD3689101.1"/>
    </source>
</evidence>
<keyword evidence="4 9" id="KW-0949">S-adenosyl-L-methionine</keyword>
<dbReference type="Proteomes" id="UP000627538">
    <property type="component" value="Unassembled WGS sequence"/>
</dbReference>
<keyword evidence="12" id="KW-1185">Reference proteome</keyword>
<evidence type="ECO:0000256" key="2">
    <source>
        <dbReference type="ARBA" id="ARBA00017228"/>
    </source>
</evidence>
<dbReference type="NCBIfam" id="TIGR00539">
    <property type="entry name" value="hemN_rel"/>
    <property type="match status" value="1"/>
</dbReference>
<dbReference type="PANTHER" id="PTHR13932">
    <property type="entry name" value="COPROPORPHYRINIGEN III OXIDASE"/>
    <property type="match status" value="1"/>
</dbReference>
<dbReference type="SFLD" id="SFLDF00562">
    <property type="entry name" value="HemN-like__clustered_with_heat"/>
    <property type="match status" value="1"/>
</dbReference>
<evidence type="ECO:0000256" key="9">
    <source>
        <dbReference type="RuleBase" id="RU364116"/>
    </source>
</evidence>
<organism evidence="11 12">
    <name type="scientific">Nanchangia anserum</name>
    <dbReference type="NCBI Taxonomy" id="2692125"/>
    <lineage>
        <taxon>Bacteria</taxon>
        <taxon>Bacillati</taxon>
        <taxon>Actinomycetota</taxon>
        <taxon>Actinomycetes</taxon>
        <taxon>Actinomycetales</taxon>
        <taxon>Actinomycetaceae</taxon>
        <taxon>Nanchangia</taxon>
    </lineage>
</organism>